<dbReference type="AlphaFoldDB" id="A0A1K0J4Y6"/>
<evidence type="ECO:0000313" key="2">
    <source>
        <dbReference type="EMBL" id="SCU74129.1"/>
    </source>
</evidence>
<proteinExistence type="predicted"/>
<feature type="region of interest" description="Disordered" evidence="1">
    <location>
        <begin position="152"/>
        <end position="174"/>
    </location>
</feature>
<protein>
    <submittedName>
        <fullName evidence="2">Uncharacterized protein</fullName>
    </submittedName>
</protein>
<gene>
    <name evidence="2" type="ORF">CNECB9_1560017</name>
</gene>
<dbReference type="EMBL" id="FMSH01000064">
    <property type="protein sequence ID" value="SCU74129.1"/>
    <property type="molecule type" value="Genomic_DNA"/>
</dbReference>
<sequence length="174" mass="18120">MAYMGGGSADKDLRRQRVVAALAGEPGDSAGVKRFSQLSRSRISPAEHVGEQIGGNWGWRAAADNGGIRGPSASVGEGCGTCAQLASHSVSGASIRARRLGLLKGVMGNLRLCRGAALFLEARAVDRVDLCERLVAALPVALGILAPALRGPAGREQHGRQHQRTQRAPGQPVK</sequence>
<name>A0A1K0J4Y6_CUPNE</name>
<accession>A0A1K0J4Y6</accession>
<evidence type="ECO:0000256" key="1">
    <source>
        <dbReference type="SAM" id="MobiDB-lite"/>
    </source>
</evidence>
<reference evidence="2" key="1">
    <citation type="submission" date="2016-09" db="EMBL/GenBank/DDBJ databases">
        <authorList>
            <person name="Capua I."/>
            <person name="De Benedictis P."/>
            <person name="Joannis T."/>
            <person name="Lombin L.H."/>
            <person name="Cattoli G."/>
        </authorList>
    </citation>
    <scope>NUCLEOTIDE SEQUENCE</scope>
    <source>
        <strain evidence="2">B9</strain>
    </source>
</reference>
<organism evidence="2">
    <name type="scientific">Cupriavidus necator</name>
    <name type="common">Alcaligenes eutrophus</name>
    <name type="synonym">Ralstonia eutropha</name>
    <dbReference type="NCBI Taxonomy" id="106590"/>
    <lineage>
        <taxon>Bacteria</taxon>
        <taxon>Pseudomonadati</taxon>
        <taxon>Pseudomonadota</taxon>
        <taxon>Betaproteobacteria</taxon>
        <taxon>Burkholderiales</taxon>
        <taxon>Burkholderiaceae</taxon>
        <taxon>Cupriavidus</taxon>
    </lineage>
</organism>